<protein>
    <submittedName>
        <fullName evidence="2">Uncharacterized protein</fullName>
    </submittedName>
</protein>
<reference evidence="2 3" key="1">
    <citation type="submission" date="2019-12" db="EMBL/GenBank/DDBJ databases">
        <authorList>
            <person name="Alioto T."/>
            <person name="Alioto T."/>
            <person name="Gomez Garrido J."/>
        </authorList>
    </citation>
    <scope>NUCLEOTIDE SEQUENCE [LARGE SCALE GENOMIC DNA]</scope>
</reference>
<sequence length="88" mass="9891">MVAIARESEIEGSRLRDSYTDAPSSSWSGSIPKLHGQGGNSQCRADEAHETLTTSRRETFETSKVFPNITKKDFGEIWKRFDVPDDVE</sequence>
<keyword evidence="3" id="KW-1185">Reference proteome</keyword>
<dbReference type="AlphaFoldDB" id="A0A8S0RW61"/>
<feature type="compositionally biased region" description="Basic and acidic residues" evidence="1">
    <location>
        <begin position="1"/>
        <end position="19"/>
    </location>
</feature>
<evidence type="ECO:0000256" key="1">
    <source>
        <dbReference type="SAM" id="MobiDB-lite"/>
    </source>
</evidence>
<dbReference type="EMBL" id="CACTIH010003762">
    <property type="protein sequence ID" value="CAA2984375.1"/>
    <property type="molecule type" value="Genomic_DNA"/>
</dbReference>
<gene>
    <name evidence="2" type="ORF">OLEA9_A118687</name>
</gene>
<comment type="caution">
    <text evidence="2">The sequence shown here is derived from an EMBL/GenBank/DDBJ whole genome shotgun (WGS) entry which is preliminary data.</text>
</comment>
<organism evidence="2 3">
    <name type="scientific">Olea europaea subsp. europaea</name>
    <dbReference type="NCBI Taxonomy" id="158383"/>
    <lineage>
        <taxon>Eukaryota</taxon>
        <taxon>Viridiplantae</taxon>
        <taxon>Streptophyta</taxon>
        <taxon>Embryophyta</taxon>
        <taxon>Tracheophyta</taxon>
        <taxon>Spermatophyta</taxon>
        <taxon>Magnoliopsida</taxon>
        <taxon>eudicotyledons</taxon>
        <taxon>Gunneridae</taxon>
        <taxon>Pentapetalae</taxon>
        <taxon>asterids</taxon>
        <taxon>lamiids</taxon>
        <taxon>Lamiales</taxon>
        <taxon>Oleaceae</taxon>
        <taxon>Oleeae</taxon>
        <taxon>Olea</taxon>
    </lineage>
</organism>
<proteinExistence type="predicted"/>
<dbReference type="Gramene" id="OE9A118687T1">
    <property type="protein sequence ID" value="OE9A118687C1"/>
    <property type="gene ID" value="OE9A118687"/>
</dbReference>
<feature type="region of interest" description="Disordered" evidence="1">
    <location>
        <begin position="1"/>
        <end position="56"/>
    </location>
</feature>
<dbReference type="Proteomes" id="UP000594638">
    <property type="component" value="Unassembled WGS sequence"/>
</dbReference>
<feature type="compositionally biased region" description="Basic and acidic residues" evidence="1">
    <location>
        <begin position="44"/>
        <end position="56"/>
    </location>
</feature>
<evidence type="ECO:0000313" key="2">
    <source>
        <dbReference type="EMBL" id="CAA2984375.1"/>
    </source>
</evidence>
<accession>A0A8S0RW61</accession>
<evidence type="ECO:0000313" key="3">
    <source>
        <dbReference type="Proteomes" id="UP000594638"/>
    </source>
</evidence>
<name>A0A8S0RW61_OLEEU</name>